<dbReference type="PANTHER" id="PTHR39962">
    <property type="entry name" value="BLL4848 PROTEIN"/>
    <property type="match status" value="1"/>
</dbReference>
<dbReference type="AlphaFoldDB" id="A0A367V5L7"/>
<organism evidence="3 4">
    <name type="scientific">Thalassospira profundimaris</name>
    <dbReference type="NCBI Taxonomy" id="502049"/>
    <lineage>
        <taxon>Bacteria</taxon>
        <taxon>Pseudomonadati</taxon>
        <taxon>Pseudomonadota</taxon>
        <taxon>Alphaproteobacteria</taxon>
        <taxon>Rhodospirillales</taxon>
        <taxon>Thalassospiraceae</taxon>
        <taxon>Thalassospira</taxon>
    </lineage>
</organism>
<evidence type="ECO:0000313" key="4">
    <source>
        <dbReference type="Proteomes" id="UP000253061"/>
    </source>
</evidence>
<dbReference type="EMBL" id="JPWB01000007">
    <property type="protein sequence ID" value="RCK20477.1"/>
    <property type="molecule type" value="Genomic_DNA"/>
</dbReference>
<comment type="caution">
    <text evidence="3">The sequence shown here is derived from an EMBL/GenBank/DDBJ whole genome shotgun (WGS) entry which is preliminary data.</text>
</comment>
<gene>
    <name evidence="3" type="ORF">TH6_15560</name>
</gene>
<dbReference type="InterPro" id="IPR053174">
    <property type="entry name" value="LpxI"/>
</dbReference>
<dbReference type="Pfam" id="PF17930">
    <property type="entry name" value="LpxI_N"/>
    <property type="match status" value="1"/>
</dbReference>
<protein>
    <recommendedName>
        <fullName evidence="5">UDP-2,3-diacylglucosamine pyrophosphatase</fullName>
    </recommendedName>
</protein>
<dbReference type="Pfam" id="PF06230">
    <property type="entry name" value="LpxI_C"/>
    <property type="match status" value="1"/>
</dbReference>
<proteinExistence type="predicted"/>
<evidence type="ECO:0008006" key="5">
    <source>
        <dbReference type="Google" id="ProtNLM"/>
    </source>
</evidence>
<evidence type="ECO:0000259" key="2">
    <source>
        <dbReference type="Pfam" id="PF17930"/>
    </source>
</evidence>
<name>A0A367V5L7_9PROT</name>
<dbReference type="InterPro" id="IPR043167">
    <property type="entry name" value="LpxI_C_sf"/>
</dbReference>
<accession>A0A367V5L7</accession>
<dbReference type="PANTHER" id="PTHR39962:SF1">
    <property type="entry name" value="LPXI FAMILY PROTEIN"/>
    <property type="match status" value="1"/>
</dbReference>
<dbReference type="RefSeq" id="WP_062954625.1">
    <property type="nucleotide sequence ID" value="NZ_JPWB01000007.1"/>
</dbReference>
<feature type="domain" description="LpxI N-terminal" evidence="2">
    <location>
        <begin position="11"/>
        <end position="140"/>
    </location>
</feature>
<dbReference type="Gene3D" id="3.40.50.20">
    <property type="match status" value="1"/>
</dbReference>
<evidence type="ECO:0000259" key="1">
    <source>
        <dbReference type="Pfam" id="PF06230"/>
    </source>
</evidence>
<sequence>MTAPQDSSQPKLGIIAGGGALPARLAAAAITAGRDVCVVKLDGYADDAELDRYPNVTARLGAAAKILDAMRNENCQDVVLAGKVARPSFSSIRPDWRAAKLLMKVGSKALGDDGLLKLVGKELEREGFRLLGAHEILGDLAVEEGVIGSVAPDEQAMSDARHGLAVARTLGQADVGQGCVVQQGLVLALEAIEGTDEMVRRSARYKRDGVGGVLVKSAKPQQDKRLDLPTIGITTIEEAHKAGLRGVALLAGGTMIIDRTAVIARANELGLFVVGLALPDKETANGG</sequence>
<dbReference type="Proteomes" id="UP000253061">
    <property type="component" value="Unassembled WGS sequence"/>
</dbReference>
<dbReference type="InterPro" id="IPR041255">
    <property type="entry name" value="LpxI_N"/>
</dbReference>
<dbReference type="Gene3D" id="3.40.140.80">
    <property type="match status" value="1"/>
</dbReference>
<dbReference type="InterPro" id="IPR010415">
    <property type="entry name" value="LpxI_C"/>
</dbReference>
<feature type="domain" description="LpxI C-terminal" evidence="1">
    <location>
        <begin position="144"/>
        <end position="274"/>
    </location>
</feature>
<reference evidence="3 4" key="1">
    <citation type="submission" date="2014-07" db="EMBL/GenBank/DDBJ databases">
        <title>Draft genome sequence of Thalassospira profundimaris R8-17.</title>
        <authorList>
            <person name="Lai Q."/>
            <person name="Shao Z."/>
        </authorList>
    </citation>
    <scope>NUCLEOTIDE SEQUENCE [LARGE SCALE GENOMIC DNA]</scope>
    <source>
        <strain evidence="3 4">R8-17</strain>
    </source>
</reference>
<evidence type="ECO:0000313" key="3">
    <source>
        <dbReference type="EMBL" id="RCK20477.1"/>
    </source>
</evidence>